<comment type="caution">
    <text evidence="1">The sequence shown here is derived from an EMBL/GenBank/DDBJ whole genome shotgun (WGS) entry which is preliminary data.</text>
</comment>
<accession>A0A916QL08</accession>
<proteinExistence type="predicted"/>
<evidence type="ECO:0000313" key="1">
    <source>
        <dbReference type="EMBL" id="GFZ27426.1"/>
    </source>
</evidence>
<evidence type="ECO:0000313" key="2">
    <source>
        <dbReference type="Proteomes" id="UP000677218"/>
    </source>
</evidence>
<dbReference type="Proteomes" id="UP000677218">
    <property type="component" value="Unassembled WGS sequence"/>
</dbReference>
<name>A0A916QL08_9LACO</name>
<dbReference type="AlphaFoldDB" id="A0A916QL08"/>
<gene>
    <name evidence="1" type="ORF">LCB40_13060</name>
</gene>
<keyword evidence="2" id="KW-1185">Reference proteome</keyword>
<dbReference type="EMBL" id="BMAY01000010">
    <property type="protein sequence ID" value="GFZ27426.1"/>
    <property type="molecule type" value="Genomic_DNA"/>
</dbReference>
<sequence length="523" mass="61376">MTRDFKFKHLFSSTLFENELDLCKMFNKNNVAFQYDFLNDDIDINPDNAKRSKLYRFAPELVEAMLSDKPLVFYQNPPYATSGDLRFDSVHHKAGVANSATHDLMKEADIGHASENLYSQFFYRCNMFRERFHLSHVVLATFTKSQFMAGGNYFGKLTDYLFSRYEYKSGFLLNAGEFNDTSSEWGISFTILESRNNQKYSVPEEFPLTVKAIEPRFGVINISEHMLQNLDTKDFLSKWVRDALPKAKEIDWCEPDTYPTFTSAFKTKEKSAHKPPKYPKEALGYAWNKANNVEKSKLETALFSACYRDGNGFPIMKENFDRVIINFAIRKATKHSWIFDKDNYSKPSRKLLDDPKTYNQVLADCVVYSLFNTYSYQVSLKNVEYKNNLYDIKNQFFWLTKQEIGKIAAENKNSDMGFEIMDDDERFVASWLNSHREFLSNEAKIVLTDATNVLKETFRYRVLLDEDYPEFNLLRWDAGWEQIRRIIHNTKASASYNDYFKPSYNNLEQKINGYIYDYGFLKR</sequence>
<organism evidence="1 2">
    <name type="scientific">Lactobacillus corticis</name>
    <dbReference type="NCBI Taxonomy" id="2201249"/>
    <lineage>
        <taxon>Bacteria</taxon>
        <taxon>Bacillati</taxon>
        <taxon>Bacillota</taxon>
        <taxon>Bacilli</taxon>
        <taxon>Lactobacillales</taxon>
        <taxon>Lactobacillaceae</taxon>
        <taxon>Lactobacillus</taxon>
    </lineage>
</organism>
<protein>
    <submittedName>
        <fullName evidence="1">Uncharacterized protein</fullName>
    </submittedName>
</protein>
<reference evidence="1" key="1">
    <citation type="submission" date="2020-08" db="EMBL/GenBank/DDBJ databases">
        <title>Taxonomic study for Lactobacillus species isolated from hardwood bark.</title>
        <authorList>
            <person name="Tohno M."/>
            <person name="Tanizawa Y."/>
        </authorList>
    </citation>
    <scope>NUCLEOTIDE SEQUENCE</scope>
    <source>
        <strain evidence="1">B40</strain>
    </source>
</reference>
<dbReference type="RefSeq" id="WP_212781115.1">
    <property type="nucleotide sequence ID" value="NZ_BMAY01000010.1"/>
</dbReference>